<keyword evidence="8" id="KW-1185">Reference proteome</keyword>
<dbReference type="NCBIfam" id="TIGR01806">
    <property type="entry name" value="CM_mono2"/>
    <property type="match status" value="1"/>
</dbReference>
<dbReference type="PROSITE" id="PS51168">
    <property type="entry name" value="CHORISMATE_MUT_2"/>
    <property type="match status" value="1"/>
</dbReference>
<reference evidence="8" key="1">
    <citation type="submission" date="2018-03" db="EMBL/GenBank/DDBJ databases">
        <authorList>
            <person name="Blom J."/>
        </authorList>
    </citation>
    <scope>NUCLEOTIDE SEQUENCE [LARGE SCALE GENOMIC DNA]</scope>
    <source>
        <strain evidence="8">KPC-SM-21</strain>
    </source>
</reference>
<dbReference type="GO" id="GO:0046417">
    <property type="term" value="P:chorismate metabolic process"/>
    <property type="evidence" value="ECO:0007669"/>
    <property type="project" value="InterPro"/>
</dbReference>
<dbReference type="InterPro" id="IPR002701">
    <property type="entry name" value="CM_II_prokaryot"/>
</dbReference>
<keyword evidence="3 5" id="KW-0732">Signal</keyword>
<sequence length="174" mass="19625">MLKSIIFVICLCCSLCVQATTYNLIDLINARLGLMKDVAGSKAIHYQAIEDLAQEDKVLQATLNQAAQKGIDSSSIQPFIIAQMDAAKAIQYRYRADWLAEPETNWQPKDLNSVRSEISQLSSDIVDSIANELYRQGNLDHFASEKYKHRLNQKNLSSADKSRLLSTLKQIHLR</sequence>
<dbReference type="InParanoid" id="A0A2U3MTV4"/>
<dbReference type="InterPro" id="IPR036263">
    <property type="entry name" value="Chorismate_II_sf"/>
</dbReference>
<dbReference type="PANTHER" id="PTHR38041">
    <property type="entry name" value="CHORISMATE MUTASE"/>
    <property type="match status" value="1"/>
</dbReference>
<protein>
    <recommendedName>
        <fullName evidence="2">chorismate mutase</fullName>
        <ecNumber evidence="2">5.4.99.5</ecNumber>
    </recommendedName>
</protein>
<dbReference type="OrthoDB" id="1262744at2"/>
<evidence type="ECO:0000256" key="1">
    <source>
        <dbReference type="ARBA" id="ARBA00004817"/>
    </source>
</evidence>
<dbReference type="InterPro" id="IPR008240">
    <property type="entry name" value="Chorismate_mutase_periplasmic"/>
</dbReference>
<feature type="chain" id="PRO_5015726261" description="chorismate mutase" evidence="5">
    <location>
        <begin position="20"/>
        <end position="174"/>
    </location>
</feature>
<evidence type="ECO:0000259" key="6">
    <source>
        <dbReference type="PROSITE" id="PS51168"/>
    </source>
</evidence>
<evidence type="ECO:0000313" key="8">
    <source>
        <dbReference type="Proteomes" id="UP000245974"/>
    </source>
</evidence>
<dbReference type="SMART" id="SM00830">
    <property type="entry name" value="CM_2"/>
    <property type="match status" value="1"/>
</dbReference>
<accession>A0A2U3MTV4</accession>
<evidence type="ECO:0000313" key="7">
    <source>
        <dbReference type="EMBL" id="SPL68841.1"/>
    </source>
</evidence>
<gene>
    <name evidence="7" type="primary">pheA2</name>
    <name evidence="7" type="ORF">KPC_0019</name>
</gene>
<comment type="pathway">
    <text evidence="1">Metabolic intermediate biosynthesis; prephenate biosynthesis; prephenate from chorismate: step 1/1.</text>
</comment>
<feature type="domain" description="Chorismate mutase" evidence="6">
    <location>
        <begin position="1"/>
        <end position="95"/>
    </location>
</feature>
<evidence type="ECO:0000256" key="3">
    <source>
        <dbReference type="ARBA" id="ARBA00022729"/>
    </source>
</evidence>
<dbReference type="RefSeq" id="WP_121972418.1">
    <property type="nucleotide sequence ID" value="NZ_OOGT01000001.1"/>
</dbReference>
<dbReference type="Pfam" id="PF01817">
    <property type="entry name" value="CM_2"/>
    <property type="match status" value="1"/>
</dbReference>
<feature type="signal peptide" evidence="5">
    <location>
        <begin position="1"/>
        <end position="19"/>
    </location>
</feature>
<evidence type="ECO:0000256" key="5">
    <source>
        <dbReference type="SAM" id="SignalP"/>
    </source>
</evidence>
<dbReference type="PANTHER" id="PTHR38041:SF2">
    <property type="entry name" value="SECRETED CHORISMATE MUTASE"/>
    <property type="match status" value="1"/>
</dbReference>
<proteinExistence type="predicted"/>
<dbReference type="EC" id="5.4.99.5" evidence="2"/>
<dbReference type="EMBL" id="OOGT01000001">
    <property type="protein sequence ID" value="SPL68841.1"/>
    <property type="molecule type" value="Genomic_DNA"/>
</dbReference>
<dbReference type="Gene3D" id="1.20.59.10">
    <property type="entry name" value="Chorismate mutase"/>
    <property type="match status" value="1"/>
</dbReference>
<dbReference type="GO" id="GO:0004106">
    <property type="term" value="F:chorismate mutase activity"/>
    <property type="evidence" value="ECO:0007669"/>
    <property type="project" value="UniProtKB-EC"/>
</dbReference>
<dbReference type="InterPro" id="IPR036979">
    <property type="entry name" value="CM_dom_sf"/>
</dbReference>
<dbReference type="SUPFAM" id="SSF48600">
    <property type="entry name" value="Chorismate mutase II"/>
    <property type="match status" value="1"/>
</dbReference>
<evidence type="ECO:0000256" key="2">
    <source>
        <dbReference type="ARBA" id="ARBA00012404"/>
    </source>
</evidence>
<dbReference type="AlphaFoldDB" id="A0A2U3MTV4"/>
<dbReference type="NCBIfam" id="NF005965">
    <property type="entry name" value="PRK08055.1"/>
    <property type="match status" value="1"/>
</dbReference>
<dbReference type="InterPro" id="IPR051331">
    <property type="entry name" value="Chorismate_mutase-related"/>
</dbReference>
<dbReference type="Proteomes" id="UP000245974">
    <property type="component" value="Unassembled WGS sequence"/>
</dbReference>
<dbReference type="UniPathway" id="UPA00120">
    <property type="reaction ID" value="UER00203"/>
</dbReference>
<evidence type="ECO:0000256" key="4">
    <source>
        <dbReference type="ARBA" id="ARBA00023235"/>
    </source>
</evidence>
<keyword evidence="4 7" id="KW-0413">Isomerase</keyword>
<organism evidence="7 8">
    <name type="scientific">Acinetobacter stercoris</name>
    <dbReference type="NCBI Taxonomy" id="2126983"/>
    <lineage>
        <taxon>Bacteria</taxon>
        <taxon>Pseudomonadati</taxon>
        <taxon>Pseudomonadota</taxon>
        <taxon>Gammaproteobacteria</taxon>
        <taxon>Moraxellales</taxon>
        <taxon>Moraxellaceae</taxon>
        <taxon>Acinetobacter</taxon>
    </lineage>
</organism>
<name>A0A2U3MTV4_9GAMM</name>
<dbReference type="GO" id="GO:0009697">
    <property type="term" value="P:salicylic acid biosynthetic process"/>
    <property type="evidence" value="ECO:0007669"/>
    <property type="project" value="TreeGrafter"/>
</dbReference>